<dbReference type="Proteomes" id="UP000186804">
    <property type="component" value="Unassembled WGS sequence"/>
</dbReference>
<evidence type="ECO:0000313" key="2">
    <source>
        <dbReference type="EMBL" id="OII73464.1"/>
    </source>
</evidence>
<dbReference type="EMBL" id="LRBS01000103">
    <property type="protein sequence ID" value="OII73464.1"/>
    <property type="molecule type" value="Genomic_DNA"/>
</dbReference>
<dbReference type="VEuPathDB" id="CryptoDB:cand_002990"/>
<dbReference type="GeneID" id="92364484"/>
<proteinExistence type="predicted"/>
<reference evidence="2 3" key="1">
    <citation type="submission" date="2016-10" db="EMBL/GenBank/DDBJ databases">
        <title>Reductive evolution of mitochondrial metabolism and differential evolution of invasion-related proteins in Cryptosporidium.</title>
        <authorList>
            <person name="Liu S."/>
            <person name="Roellig D.M."/>
            <person name="Guo Y."/>
            <person name="Li N."/>
            <person name="Frace M.A."/>
            <person name="Tang K."/>
            <person name="Zhang L."/>
            <person name="Feng Y."/>
            <person name="Xiao L."/>
        </authorList>
    </citation>
    <scope>NUCLEOTIDE SEQUENCE [LARGE SCALE GENOMIC DNA]</scope>
    <source>
        <strain evidence="2">30847</strain>
    </source>
</reference>
<organism evidence="2 3">
    <name type="scientific">Cryptosporidium andersoni</name>
    <dbReference type="NCBI Taxonomy" id="117008"/>
    <lineage>
        <taxon>Eukaryota</taxon>
        <taxon>Sar</taxon>
        <taxon>Alveolata</taxon>
        <taxon>Apicomplexa</taxon>
        <taxon>Conoidasida</taxon>
        <taxon>Coccidia</taxon>
        <taxon>Eucoccidiorida</taxon>
        <taxon>Eimeriorina</taxon>
        <taxon>Cryptosporidiidae</taxon>
        <taxon>Cryptosporidium</taxon>
    </lineage>
</organism>
<dbReference type="OrthoDB" id="10289353at2759"/>
<keyword evidence="1" id="KW-0175">Coiled coil</keyword>
<sequence length="384" mass="45217">MGNYSSNYISIQDKEVSQYNYFAYGGIYLDRYGGSIVGLNFNNKYYGSSIKALIKSKNITELLQDINDLNQQIVQLQENIKILNNIVNLNSKGKISDNINDNPETEKFNTFQNWINILFSTDKNLCVLNLSDDYKEKIISKGIQNWGFKDHKYLCSSNKIQKCYFNISQYLYNLYLDDIHDLIIKKREIQTKIFYISDLSKKIAKIIYSHLICKGSNILDIGKGVIQQQIYDNSSVYINNLLQTISTEDEVYFLQDDEQKCIVDDILNIYKFILDHNFNINFQNFVWMIQGESQILDNYTLYYIGEVFGLIRNGNRDDKFVLCKQIISKDTLYNSNVCDHSEILEMKIDLLNFLLYTPIEIVKLIYNRTYYTFKTKKYRYRSLI</sequence>
<protein>
    <submittedName>
        <fullName evidence="2">Uncharacterized protein</fullName>
    </submittedName>
</protein>
<name>A0A1J4MGY3_9CRYT</name>
<comment type="caution">
    <text evidence="2">The sequence shown here is derived from an EMBL/GenBank/DDBJ whole genome shotgun (WGS) entry which is preliminary data.</text>
</comment>
<evidence type="ECO:0000256" key="1">
    <source>
        <dbReference type="SAM" id="Coils"/>
    </source>
</evidence>
<gene>
    <name evidence="2" type="ORF">cand_002990</name>
</gene>
<accession>A0A1J4MGY3</accession>
<dbReference type="AlphaFoldDB" id="A0A1J4MGY3"/>
<feature type="coiled-coil region" evidence="1">
    <location>
        <begin position="59"/>
        <end position="86"/>
    </location>
</feature>
<dbReference type="RefSeq" id="XP_067067121.1">
    <property type="nucleotide sequence ID" value="XM_067210546.1"/>
</dbReference>
<keyword evidence="3" id="KW-1185">Reference proteome</keyword>
<evidence type="ECO:0000313" key="3">
    <source>
        <dbReference type="Proteomes" id="UP000186804"/>
    </source>
</evidence>